<evidence type="ECO:0000313" key="3">
    <source>
        <dbReference type="EMBL" id="QHU09661.1"/>
    </source>
</evidence>
<dbReference type="InterPro" id="IPR003959">
    <property type="entry name" value="ATPase_AAA_core"/>
</dbReference>
<dbReference type="EMBL" id="MN740741">
    <property type="protein sequence ID" value="QHU09661.1"/>
    <property type="molecule type" value="Genomic_DNA"/>
</dbReference>
<evidence type="ECO:0000259" key="2">
    <source>
        <dbReference type="Pfam" id="PF00004"/>
    </source>
</evidence>
<reference evidence="3" key="1">
    <citation type="journal article" date="2020" name="Nature">
        <title>Giant virus diversity and host interactions through global metagenomics.</title>
        <authorList>
            <person name="Schulz F."/>
            <person name="Roux S."/>
            <person name="Paez-Espino D."/>
            <person name="Jungbluth S."/>
            <person name="Walsh D.A."/>
            <person name="Denef V.J."/>
            <person name="McMahon K.D."/>
            <person name="Konstantinidis K.T."/>
            <person name="Eloe-Fadrosh E.A."/>
            <person name="Kyrpides N.C."/>
            <person name="Woyke T."/>
        </authorList>
    </citation>
    <scope>NUCLEOTIDE SEQUENCE</scope>
    <source>
        <strain evidence="3">GVMAG-S-1101164-105</strain>
    </source>
</reference>
<dbReference type="SUPFAM" id="SSF52540">
    <property type="entry name" value="P-loop containing nucleoside triphosphate hydrolases"/>
    <property type="match status" value="1"/>
</dbReference>
<keyword evidence="1" id="KW-1133">Transmembrane helix</keyword>
<protein>
    <recommendedName>
        <fullName evidence="2">ATPase AAA-type core domain-containing protein</fullName>
    </recommendedName>
</protein>
<dbReference type="GO" id="GO:0016887">
    <property type="term" value="F:ATP hydrolysis activity"/>
    <property type="evidence" value="ECO:0007669"/>
    <property type="project" value="InterPro"/>
</dbReference>
<keyword evidence="1" id="KW-0812">Transmembrane</keyword>
<dbReference type="Pfam" id="PF00004">
    <property type="entry name" value="AAA"/>
    <property type="match status" value="1"/>
</dbReference>
<sequence>MNVTSLIGISYGMTFLAYIPFTLIFLVTQWYGVKLYVLTDPEDCKRIQKRVSSWATHTTDNDKGYGYSIGYWYFVNIQITDNDYGDKYSVWMIATEASYRSLLNGKTDGENKGTSLLIPNAFDKTDIIIHERVGSLTNPWFKHRTIKINTMEPRPAQAVIIEKIKEWHAVNGHTVVYLHGPPGTGKSVIGILLANVYKCAYCNTLKPWQPGDNFGSLYADADPTPQSPLVVVFDEFDGPLQQIHAGISPHPKVLIQIANKTGWNQLLDEIHIGIYPNVILVLTSNKSPEFINSLDPSYIREGRVDLTFEL</sequence>
<dbReference type="InterPro" id="IPR027417">
    <property type="entry name" value="P-loop_NTPase"/>
</dbReference>
<proteinExistence type="predicted"/>
<feature type="domain" description="ATPase AAA-type core" evidence="2">
    <location>
        <begin position="176"/>
        <end position="309"/>
    </location>
</feature>
<feature type="transmembrane region" description="Helical" evidence="1">
    <location>
        <begin position="6"/>
        <end position="27"/>
    </location>
</feature>
<organism evidence="3">
    <name type="scientific">viral metagenome</name>
    <dbReference type="NCBI Taxonomy" id="1070528"/>
    <lineage>
        <taxon>unclassified sequences</taxon>
        <taxon>metagenomes</taxon>
        <taxon>organismal metagenomes</taxon>
    </lineage>
</organism>
<keyword evidence="1" id="KW-0472">Membrane</keyword>
<dbReference type="Gene3D" id="3.40.50.300">
    <property type="entry name" value="P-loop containing nucleotide triphosphate hydrolases"/>
    <property type="match status" value="1"/>
</dbReference>
<name>A0A6C0JXK1_9ZZZZ</name>
<dbReference type="AlphaFoldDB" id="A0A6C0JXK1"/>
<dbReference type="GO" id="GO:0005524">
    <property type="term" value="F:ATP binding"/>
    <property type="evidence" value="ECO:0007669"/>
    <property type="project" value="InterPro"/>
</dbReference>
<accession>A0A6C0JXK1</accession>
<evidence type="ECO:0000256" key="1">
    <source>
        <dbReference type="SAM" id="Phobius"/>
    </source>
</evidence>